<accession>A0AAU9QDS3</accession>
<comment type="caution">
    <text evidence="1">The sequence shown here is derived from an EMBL/GenBank/DDBJ whole genome shotgun (WGS) entry which is preliminary data.</text>
</comment>
<organism evidence="1 2">
    <name type="scientific">Vibrio jasicida</name>
    <dbReference type="NCBI Taxonomy" id="766224"/>
    <lineage>
        <taxon>Bacteria</taxon>
        <taxon>Pseudomonadati</taxon>
        <taxon>Pseudomonadota</taxon>
        <taxon>Gammaproteobacteria</taxon>
        <taxon>Vibrionales</taxon>
        <taxon>Vibrionaceae</taxon>
        <taxon>Vibrio</taxon>
    </lineage>
</organism>
<sequence length="51" mass="5888">MNRINNFIRLLFDKLGGDLNNKTKVSIHVQQPVYQAEDRSSIVFDDCITGY</sequence>
<evidence type="ECO:0000313" key="2">
    <source>
        <dbReference type="Proteomes" id="UP001295462"/>
    </source>
</evidence>
<protein>
    <submittedName>
        <fullName evidence="1">Uncharacterized protein</fullName>
    </submittedName>
</protein>
<evidence type="ECO:0000313" key="1">
    <source>
        <dbReference type="EMBL" id="CAH1563752.1"/>
    </source>
</evidence>
<name>A0AAU9QDS3_9VIBR</name>
<dbReference type="EMBL" id="CAKMUD010000001">
    <property type="protein sequence ID" value="CAH1563752.1"/>
    <property type="molecule type" value="Genomic_DNA"/>
</dbReference>
<dbReference type="Proteomes" id="UP001295462">
    <property type="component" value="Unassembled WGS sequence"/>
</dbReference>
<reference evidence="1" key="1">
    <citation type="submission" date="2022-01" db="EMBL/GenBank/DDBJ databases">
        <authorList>
            <person name="Lagorce A."/>
        </authorList>
    </citation>
    <scope>NUCLEOTIDE SEQUENCE</scope>
    <source>
        <strain evidence="1">Th15_F1_A12</strain>
    </source>
</reference>
<dbReference type="AlphaFoldDB" id="A0AAU9QDS3"/>
<gene>
    <name evidence="1" type="ORF">THF1A12_10202</name>
</gene>
<proteinExistence type="predicted"/>